<organism evidence="9 10">
    <name type="scientific">Enterocloster bolteae (strain ATCC BAA-613 / DSM 15670 / CCUG 46953 / JCM 12243 / WAL 16351)</name>
    <name type="common">Clostridium bolteae</name>
    <dbReference type="NCBI Taxonomy" id="411902"/>
    <lineage>
        <taxon>Bacteria</taxon>
        <taxon>Bacillati</taxon>
        <taxon>Bacillota</taxon>
        <taxon>Clostridia</taxon>
        <taxon>Lachnospirales</taxon>
        <taxon>Lachnospiraceae</taxon>
        <taxon>Enterocloster</taxon>
    </lineage>
</organism>
<feature type="binding site" evidence="8">
    <location>
        <position position="203"/>
    </location>
    <ligand>
        <name>Zn(2+)</name>
        <dbReference type="ChEBI" id="CHEBI:29105"/>
        <label>2</label>
    </ligand>
</feature>
<protein>
    <recommendedName>
        <fullName evidence="11">Glutamyl aminopeptidase</fullName>
    </recommendedName>
</protein>
<evidence type="ECO:0000256" key="1">
    <source>
        <dbReference type="ARBA" id="ARBA00006272"/>
    </source>
</evidence>
<feature type="binding site" evidence="8">
    <location>
        <position position="203"/>
    </location>
    <ligand>
        <name>Zn(2+)</name>
        <dbReference type="ChEBI" id="CHEBI:29105"/>
        <label>1</label>
    </ligand>
</feature>
<dbReference type="HOGENOM" id="CLU_053520_0_0_9"/>
<evidence type="ECO:0000256" key="7">
    <source>
        <dbReference type="PIRSR" id="PIRSR001123-1"/>
    </source>
</evidence>
<evidence type="ECO:0000256" key="5">
    <source>
        <dbReference type="ARBA" id="ARBA00022801"/>
    </source>
</evidence>
<evidence type="ECO:0000256" key="8">
    <source>
        <dbReference type="PIRSR" id="PIRSR001123-2"/>
    </source>
</evidence>
<keyword evidence="2" id="KW-0031">Aminopeptidase</keyword>
<dbReference type="Gene3D" id="3.40.630.10">
    <property type="entry name" value="Zn peptidases"/>
    <property type="match status" value="1"/>
</dbReference>
<sequence length="360" mass="39791">MTLSKKYQQQRRTDMSDCRKYVDYIMEQAKNLLAIDSPSGYGREVTEYLLKELEALGVQARRTVKGGVIADFGGRNKEDGILLEAHCDTLGGMVAQIKENGRLKLTNIGGMKPANAEAENVRIITKADGIYEGTCQLVDASVHVNGSYEKTERTWDTVEVLVDEDVTCREDAVKLGIMPGDYVCFEPRTRITPSGYIKSRFLDDKLSAAILMGYAKYLKDESVTPERRVYAHFTIYEEVGHGGSASVPEGVTEAWSVDMGCVGEGLQCTEREVSICAKDSGGPYNYDILCRLVELAKEHGIGYAVDVYPHYGSDVETTLKSGHDVRHALIGPGVYASHGYERSHRDGAENTFRLIQAYIG</sequence>
<evidence type="ECO:0000256" key="2">
    <source>
        <dbReference type="ARBA" id="ARBA00022438"/>
    </source>
</evidence>
<dbReference type="eggNOG" id="COG1363">
    <property type="taxonomic scope" value="Bacteria"/>
</dbReference>
<dbReference type="PANTHER" id="PTHR32481:SF7">
    <property type="entry name" value="AMINOPEPTIDASE YHFE-RELATED"/>
    <property type="match status" value="1"/>
</dbReference>
<reference evidence="9 10" key="1">
    <citation type="submission" date="2007-08" db="EMBL/GenBank/DDBJ databases">
        <authorList>
            <person name="Fulton L."/>
            <person name="Clifton S."/>
            <person name="Fulton B."/>
            <person name="Xu J."/>
            <person name="Minx P."/>
            <person name="Pepin K.H."/>
            <person name="Johnson M."/>
            <person name="Thiruvilangam P."/>
            <person name="Bhonagiri V."/>
            <person name="Nash W.E."/>
            <person name="Mardis E.R."/>
            <person name="Wilson R.K."/>
        </authorList>
    </citation>
    <scope>NUCLEOTIDE SEQUENCE [LARGE SCALE GENOMIC DNA]</scope>
    <source>
        <strain evidence="10">ATCC BAA-613 / DSM 15670 / CCUG 46953 / JCM 12243 / WAL 16351</strain>
    </source>
</reference>
<keyword evidence="4 8" id="KW-0479">Metal-binding</keyword>
<dbReference type="SUPFAM" id="SSF101821">
    <property type="entry name" value="Aminopeptidase/glucanase lid domain"/>
    <property type="match status" value="1"/>
</dbReference>
<evidence type="ECO:0000313" key="9">
    <source>
        <dbReference type="EMBL" id="EDP12817.1"/>
    </source>
</evidence>
<feature type="active site" description="Proton acceptor" evidence="7">
    <location>
        <position position="237"/>
    </location>
</feature>
<keyword evidence="3" id="KW-0645">Protease</keyword>
<feature type="binding site" evidence="8">
    <location>
        <position position="238"/>
    </location>
    <ligand>
        <name>Zn(2+)</name>
        <dbReference type="ChEBI" id="CHEBI:29105"/>
        <label>2</label>
    </ligand>
</feature>
<dbReference type="SUPFAM" id="SSF53187">
    <property type="entry name" value="Zn-dependent exopeptidases"/>
    <property type="match status" value="1"/>
</dbReference>
<dbReference type="PIRSF" id="PIRSF001123">
    <property type="entry name" value="PepA_GA"/>
    <property type="match status" value="1"/>
</dbReference>
<accession>A8S4Q7</accession>
<dbReference type="InterPro" id="IPR023367">
    <property type="entry name" value="Peptidase_M42_dom2"/>
</dbReference>
<dbReference type="PaxDb" id="411902-CLOBOL_07047"/>
<dbReference type="Proteomes" id="UP000005396">
    <property type="component" value="Unassembled WGS sequence"/>
</dbReference>
<evidence type="ECO:0000256" key="4">
    <source>
        <dbReference type="ARBA" id="ARBA00022723"/>
    </source>
</evidence>
<dbReference type="InterPro" id="IPR008007">
    <property type="entry name" value="Peptidase_M42"/>
</dbReference>
<reference evidence="9 10" key="2">
    <citation type="submission" date="2007-09" db="EMBL/GenBank/DDBJ databases">
        <title>Draft genome sequence of Clostridium bolteae (ATCC BAA-613).</title>
        <authorList>
            <person name="Sudarsanam P."/>
            <person name="Ley R."/>
            <person name="Guruge J."/>
            <person name="Turnbaugh P.J."/>
            <person name="Mahowald M."/>
            <person name="Liep D."/>
            <person name="Gordon J."/>
        </authorList>
    </citation>
    <scope>NUCLEOTIDE SEQUENCE [LARGE SCALE GENOMIC DNA]</scope>
    <source>
        <strain evidence="10">ATCC BAA-613 / DSM 15670 / CCUG 46953 / JCM 12243 / WAL 16351</strain>
    </source>
</reference>
<evidence type="ECO:0000256" key="3">
    <source>
        <dbReference type="ARBA" id="ARBA00022670"/>
    </source>
</evidence>
<evidence type="ECO:0000256" key="6">
    <source>
        <dbReference type="PIRNR" id="PIRNR001123"/>
    </source>
</evidence>
<evidence type="ECO:0008006" key="11">
    <source>
        <dbReference type="Google" id="ProtNLM"/>
    </source>
</evidence>
<feature type="binding site" evidence="8">
    <location>
        <position position="86"/>
    </location>
    <ligand>
        <name>Zn(2+)</name>
        <dbReference type="ChEBI" id="CHEBI:29105"/>
        <label>1</label>
    </ligand>
</feature>
<evidence type="ECO:0000313" key="10">
    <source>
        <dbReference type="Proteomes" id="UP000005396"/>
    </source>
</evidence>
<dbReference type="GO" id="GO:0004177">
    <property type="term" value="F:aminopeptidase activity"/>
    <property type="evidence" value="ECO:0007669"/>
    <property type="project" value="UniProtKB-UniRule"/>
</dbReference>
<dbReference type="Gene3D" id="2.40.30.40">
    <property type="entry name" value="Peptidase M42, domain 2"/>
    <property type="match status" value="1"/>
</dbReference>
<dbReference type="GO" id="GO:0046872">
    <property type="term" value="F:metal ion binding"/>
    <property type="evidence" value="ECO:0007669"/>
    <property type="project" value="UniProtKB-UniRule"/>
</dbReference>
<dbReference type="PANTHER" id="PTHR32481">
    <property type="entry name" value="AMINOPEPTIDASE"/>
    <property type="match status" value="1"/>
</dbReference>
<dbReference type="GO" id="GO:0006508">
    <property type="term" value="P:proteolysis"/>
    <property type="evidence" value="ECO:0007669"/>
    <property type="project" value="UniProtKB-KW"/>
</dbReference>
<proteinExistence type="inferred from homology"/>
<keyword evidence="5" id="KW-0378">Hydrolase</keyword>
<feature type="binding site" evidence="8">
    <location>
        <position position="258"/>
    </location>
    <ligand>
        <name>Zn(2+)</name>
        <dbReference type="ChEBI" id="CHEBI:29105"/>
        <label>1</label>
    </ligand>
</feature>
<comment type="similarity">
    <text evidence="1 6">Belongs to the peptidase M42 family.</text>
</comment>
<dbReference type="CDD" id="cd05657">
    <property type="entry name" value="M42_glucanase_like"/>
    <property type="match status" value="1"/>
</dbReference>
<comment type="caution">
    <text evidence="9">The sequence shown here is derived from an EMBL/GenBank/DDBJ whole genome shotgun (WGS) entry which is preliminary data.</text>
</comment>
<dbReference type="Pfam" id="PF05343">
    <property type="entry name" value="Peptidase_M42"/>
    <property type="match status" value="1"/>
</dbReference>
<comment type="cofactor">
    <cofactor evidence="8">
        <name>a divalent metal cation</name>
        <dbReference type="ChEBI" id="CHEBI:60240"/>
    </cofactor>
    <text evidence="8">Binds 2 divalent metal cations per subunit.</text>
</comment>
<dbReference type="EMBL" id="ABCC02000069">
    <property type="protein sequence ID" value="EDP12817.1"/>
    <property type="molecule type" value="Genomic_DNA"/>
</dbReference>
<name>A8S4Q7_ENTBW</name>
<gene>
    <name evidence="9" type="ORF">CLOBOL_07047</name>
</gene>
<dbReference type="InterPro" id="IPR051464">
    <property type="entry name" value="Peptidase_M42_aminopept"/>
</dbReference>
<dbReference type="AlphaFoldDB" id="A8S4Q7"/>